<accession>A0A0R2MU86</accession>
<keyword evidence="2" id="KW-1185">Reference proteome</keyword>
<name>A0A0R2MU86_9LACO</name>
<dbReference type="AlphaFoldDB" id="A0A0R2MU86"/>
<comment type="caution">
    <text evidence="1">The sequence shown here is derived from an EMBL/GenBank/DDBJ whole genome shotgun (WGS) entry which is preliminary data.</text>
</comment>
<dbReference type="EMBL" id="JQCE01000058">
    <property type="protein sequence ID" value="KRO15890.1"/>
    <property type="molecule type" value="Genomic_DNA"/>
</dbReference>
<gene>
    <name evidence="1" type="ORF">IV56_GL002080</name>
</gene>
<reference evidence="1 2" key="1">
    <citation type="journal article" date="2015" name="Genome Announc.">
        <title>Expanding the biotechnology potential of lactobacilli through comparative genomics of 213 strains and associated genera.</title>
        <authorList>
            <person name="Sun Z."/>
            <person name="Harris H.M."/>
            <person name="McCann A."/>
            <person name="Guo C."/>
            <person name="Argimon S."/>
            <person name="Zhang W."/>
            <person name="Yang X."/>
            <person name="Jeffery I.B."/>
            <person name="Cooney J.C."/>
            <person name="Kagawa T.F."/>
            <person name="Liu W."/>
            <person name="Song Y."/>
            <person name="Salvetti E."/>
            <person name="Wrobel A."/>
            <person name="Rasinkangas P."/>
            <person name="Parkhill J."/>
            <person name="Rea M.C."/>
            <person name="O'Sullivan O."/>
            <person name="Ritari J."/>
            <person name="Douillard F.P."/>
            <person name="Paul Ross R."/>
            <person name="Yang R."/>
            <person name="Briner A.E."/>
            <person name="Felis G.E."/>
            <person name="de Vos W.M."/>
            <person name="Barrangou R."/>
            <person name="Klaenhammer T.R."/>
            <person name="Caufield P.W."/>
            <person name="Cui Y."/>
            <person name="Zhang H."/>
            <person name="O'Toole P.W."/>
        </authorList>
    </citation>
    <scope>NUCLEOTIDE SEQUENCE [LARGE SCALE GENOMIC DNA]</scope>
    <source>
        <strain evidence="1 2">DSM 24301</strain>
    </source>
</reference>
<dbReference type="STRING" id="1293598.IV56_GL002080"/>
<dbReference type="Proteomes" id="UP000050969">
    <property type="component" value="Unassembled WGS sequence"/>
</dbReference>
<protein>
    <submittedName>
        <fullName evidence="1">Phage Mu protein F like protein</fullName>
    </submittedName>
</protein>
<dbReference type="RefSeq" id="WP_056993202.1">
    <property type="nucleotide sequence ID" value="NZ_JQCE01000058.1"/>
</dbReference>
<evidence type="ECO:0000313" key="2">
    <source>
        <dbReference type="Proteomes" id="UP000050969"/>
    </source>
</evidence>
<evidence type="ECO:0000313" key="1">
    <source>
        <dbReference type="EMBL" id="KRO15890.1"/>
    </source>
</evidence>
<dbReference type="PATRIC" id="fig|1293598.4.peg.2171"/>
<sequence>MITDQQEQQWIEQLIASDKATSTKLDKQTKEALIYISSHLLPFYTHYATDEGISVSQVMQKVSKWDIQQWQAAIDELKEDGWLPEEDARVTAMGKLAGVSVGMMMSAIASLAVLKMTRENLKVAQARINSDRDAEFDRMNALFDKKITRDELPPAINLMNDVWLTGDRTIMTISGELVKRLSGFNSTEEFQDFLSSQTSSGSSRKKSMSDLLLSQTATIAMIVRTQSAKMKFEINMLAYRKNDVEMVDLHTEPGVCARCAALSAQGPFMIDAAPNIPEDTHRNCRCSIVPHFE</sequence>
<proteinExistence type="predicted"/>
<organism evidence="1 2">
    <name type="scientific">Lacticaseibacillus saniviri JCM 17471 = DSM 24301</name>
    <dbReference type="NCBI Taxonomy" id="1293598"/>
    <lineage>
        <taxon>Bacteria</taxon>
        <taxon>Bacillati</taxon>
        <taxon>Bacillota</taxon>
        <taxon>Bacilli</taxon>
        <taxon>Lactobacillales</taxon>
        <taxon>Lactobacillaceae</taxon>
        <taxon>Lacticaseibacillus</taxon>
    </lineage>
</organism>